<evidence type="ECO:0000256" key="3">
    <source>
        <dbReference type="ARBA" id="ARBA00022989"/>
    </source>
</evidence>
<comment type="subcellular location">
    <subcellularLocation>
        <location evidence="1">Membrane</location>
        <topology evidence="1">Multi-pass membrane protein</topology>
    </subcellularLocation>
</comment>
<dbReference type="InterPro" id="IPR002293">
    <property type="entry name" value="AA/rel_permease1"/>
</dbReference>
<feature type="transmembrane region" description="Helical" evidence="5">
    <location>
        <begin position="437"/>
        <end position="456"/>
    </location>
</feature>
<feature type="transmembrane region" description="Helical" evidence="5">
    <location>
        <begin position="406"/>
        <end position="431"/>
    </location>
</feature>
<feature type="transmembrane region" description="Helical" evidence="5">
    <location>
        <begin position="104"/>
        <end position="123"/>
    </location>
</feature>
<dbReference type="PANTHER" id="PTHR11785:SF348">
    <property type="entry name" value="ASC-TYPE AMINO ACID TRANSPORTER 2"/>
    <property type="match status" value="1"/>
</dbReference>
<feature type="transmembrane region" description="Helical" evidence="5">
    <location>
        <begin position="56"/>
        <end position="83"/>
    </location>
</feature>
<accession>A0ABD3VRF2</accession>
<proteinExistence type="predicted"/>
<dbReference type="GO" id="GO:0016020">
    <property type="term" value="C:membrane"/>
    <property type="evidence" value="ECO:0007669"/>
    <property type="project" value="UniProtKB-SubCell"/>
</dbReference>
<sequence>MEGPTRERDDDKTIESEENVSSLLHLKRRIGLVGAASFVIGIVIGSGIFVSPKNVLVYSGSIGMCLTIWIGVGLFVLIVSLVYAELGTAFHHSGGDYIYIKDAFGGLPAFLVVWVQAILQYPASRTLRALIFADYVDSLVSSTSCNVPRSIKLMIAVIEILSLAITSMISVRLTTNIQVFFTATKTIALIIIGVGGIVKLAQGSFGELKTGFEGTNEHFTVVLAVYSCFYAYNGWRGINNIAEEIKQPKRNIPIALVLSTFVIMTVYVLANVSYFTVLTKQEFLTSWTVANTWGQKMIGSASIIIPISVLCSIHGSSNGSTFGISRIMFAASREGQLPELMSYLHVRSMIPTFSIAFSICLSLLMLISAEIGQLINLVGFAAFIYVCGTMAANIKFRLTKNDYSPVFKVPLFIPVICIIVLLFLLIVPFVHKPQTEFLYGLAFIGAGLIFYPLVYFKIQIPGLDHVTVFFQLLMNIAPPAKRE</sequence>
<dbReference type="Proteomes" id="UP001634394">
    <property type="component" value="Unassembled WGS sequence"/>
</dbReference>
<feature type="transmembrane region" description="Helical" evidence="5">
    <location>
        <begin position="374"/>
        <end position="394"/>
    </location>
</feature>
<feature type="transmembrane region" description="Helical" evidence="5">
    <location>
        <begin position="218"/>
        <end position="235"/>
    </location>
</feature>
<evidence type="ECO:0000256" key="1">
    <source>
        <dbReference type="ARBA" id="ARBA00004141"/>
    </source>
</evidence>
<feature type="transmembrane region" description="Helical" evidence="5">
    <location>
        <begin position="151"/>
        <end position="171"/>
    </location>
</feature>
<dbReference type="EMBL" id="JBJQND010000010">
    <property type="protein sequence ID" value="KAL3864164.1"/>
    <property type="molecule type" value="Genomic_DNA"/>
</dbReference>
<comment type="caution">
    <text evidence="6">The sequence shown here is derived from an EMBL/GenBank/DDBJ whole genome shotgun (WGS) entry which is preliminary data.</text>
</comment>
<dbReference type="InterPro" id="IPR050598">
    <property type="entry name" value="AminoAcid_Transporter"/>
</dbReference>
<reference evidence="6 7" key="1">
    <citation type="submission" date="2024-11" db="EMBL/GenBank/DDBJ databases">
        <title>Chromosome-level genome assembly of the freshwater bivalve Anodonta woodiana.</title>
        <authorList>
            <person name="Chen X."/>
        </authorList>
    </citation>
    <scope>NUCLEOTIDE SEQUENCE [LARGE SCALE GENOMIC DNA]</scope>
    <source>
        <strain evidence="6">MN2024</strain>
        <tissue evidence="6">Gills</tissue>
    </source>
</reference>
<dbReference type="PANTHER" id="PTHR11785">
    <property type="entry name" value="AMINO ACID TRANSPORTER"/>
    <property type="match status" value="1"/>
</dbReference>
<name>A0ABD3VRF2_SINWO</name>
<keyword evidence="7" id="KW-1185">Reference proteome</keyword>
<protein>
    <recommendedName>
        <fullName evidence="8">Amino acid transporter</fullName>
    </recommendedName>
</protein>
<feature type="transmembrane region" description="Helical" evidence="5">
    <location>
        <begin position="30"/>
        <end position="50"/>
    </location>
</feature>
<dbReference type="Pfam" id="PF13520">
    <property type="entry name" value="AA_permease_2"/>
    <property type="match status" value="1"/>
</dbReference>
<dbReference type="AlphaFoldDB" id="A0ABD3VRF2"/>
<evidence type="ECO:0000256" key="5">
    <source>
        <dbReference type="SAM" id="Phobius"/>
    </source>
</evidence>
<feature type="transmembrane region" description="Helical" evidence="5">
    <location>
        <begin position="256"/>
        <end position="277"/>
    </location>
</feature>
<feature type="transmembrane region" description="Helical" evidence="5">
    <location>
        <begin position="349"/>
        <end position="368"/>
    </location>
</feature>
<keyword evidence="3 5" id="KW-1133">Transmembrane helix</keyword>
<feature type="transmembrane region" description="Helical" evidence="5">
    <location>
        <begin position="178"/>
        <end position="198"/>
    </location>
</feature>
<gene>
    <name evidence="6" type="ORF">ACJMK2_005870</name>
</gene>
<keyword evidence="2 5" id="KW-0812">Transmembrane</keyword>
<evidence type="ECO:0000256" key="2">
    <source>
        <dbReference type="ARBA" id="ARBA00022692"/>
    </source>
</evidence>
<evidence type="ECO:0000313" key="7">
    <source>
        <dbReference type="Proteomes" id="UP001634394"/>
    </source>
</evidence>
<evidence type="ECO:0000313" key="6">
    <source>
        <dbReference type="EMBL" id="KAL3864164.1"/>
    </source>
</evidence>
<keyword evidence="4 5" id="KW-0472">Membrane</keyword>
<organism evidence="6 7">
    <name type="scientific">Sinanodonta woodiana</name>
    <name type="common">Chinese pond mussel</name>
    <name type="synonym">Anodonta woodiana</name>
    <dbReference type="NCBI Taxonomy" id="1069815"/>
    <lineage>
        <taxon>Eukaryota</taxon>
        <taxon>Metazoa</taxon>
        <taxon>Spiralia</taxon>
        <taxon>Lophotrochozoa</taxon>
        <taxon>Mollusca</taxon>
        <taxon>Bivalvia</taxon>
        <taxon>Autobranchia</taxon>
        <taxon>Heteroconchia</taxon>
        <taxon>Palaeoheterodonta</taxon>
        <taxon>Unionida</taxon>
        <taxon>Unionoidea</taxon>
        <taxon>Unionidae</taxon>
        <taxon>Unioninae</taxon>
        <taxon>Sinanodonta</taxon>
    </lineage>
</organism>
<evidence type="ECO:0000256" key="4">
    <source>
        <dbReference type="ARBA" id="ARBA00023136"/>
    </source>
</evidence>
<dbReference type="Gene3D" id="1.20.1740.10">
    <property type="entry name" value="Amino acid/polyamine transporter I"/>
    <property type="match status" value="1"/>
</dbReference>
<evidence type="ECO:0008006" key="8">
    <source>
        <dbReference type="Google" id="ProtNLM"/>
    </source>
</evidence>
<dbReference type="PIRSF" id="PIRSF006060">
    <property type="entry name" value="AA_transporter"/>
    <property type="match status" value="1"/>
</dbReference>